<comment type="caution">
    <text evidence="2">The sequence shown here is derived from an EMBL/GenBank/DDBJ whole genome shotgun (WGS) entry which is preliminary data.</text>
</comment>
<name>A0ABN9RD69_9DINO</name>
<reference evidence="2" key="1">
    <citation type="submission" date="2023-10" db="EMBL/GenBank/DDBJ databases">
        <authorList>
            <person name="Chen Y."/>
            <person name="Shah S."/>
            <person name="Dougan E. K."/>
            <person name="Thang M."/>
            <person name="Chan C."/>
        </authorList>
    </citation>
    <scope>NUCLEOTIDE SEQUENCE [LARGE SCALE GENOMIC DNA]</scope>
</reference>
<dbReference type="Proteomes" id="UP001189429">
    <property type="component" value="Unassembled WGS sequence"/>
</dbReference>
<proteinExistence type="predicted"/>
<protein>
    <submittedName>
        <fullName evidence="2">Uncharacterized protein</fullName>
    </submittedName>
</protein>
<gene>
    <name evidence="2" type="ORF">PCOR1329_LOCUS18034</name>
</gene>
<organism evidence="2 3">
    <name type="scientific">Prorocentrum cordatum</name>
    <dbReference type="NCBI Taxonomy" id="2364126"/>
    <lineage>
        <taxon>Eukaryota</taxon>
        <taxon>Sar</taxon>
        <taxon>Alveolata</taxon>
        <taxon>Dinophyceae</taxon>
        <taxon>Prorocentrales</taxon>
        <taxon>Prorocentraceae</taxon>
        <taxon>Prorocentrum</taxon>
    </lineage>
</organism>
<accession>A0ABN9RD69</accession>
<evidence type="ECO:0000256" key="1">
    <source>
        <dbReference type="SAM" id="MobiDB-lite"/>
    </source>
</evidence>
<feature type="non-terminal residue" evidence="2">
    <location>
        <position position="272"/>
    </location>
</feature>
<feature type="region of interest" description="Disordered" evidence="1">
    <location>
        <begin position="1"/>
        <end position="33"/>
    </location>
</feature>
<evidence type="ECO:0000313" key="2">
    <source>
        <dbReference type="EMBL" id="CAK0814432.1"/>
    </source>
</evidence>
<evidence type="ECO:0000313" key="3">
    <source>
        <dbReference type="Proteomes" id="UP001189429"/>
    </source>
</evidence>
<keyword evidence="3" id="KW-1185">Reference proteome</keyword>
<sequence length="272" mass="29911">MKALRQEAEKRRRSASERRVTKERERKAKEEAERTAKAAMIKKAQALMGVKGGDADGMLGEMSLGVMVDVLMALPDAVENPIFNKRLARSKDLVVTSVQDFLNITRRKTAKFVLAASKASDVELSFLLARYFHEASFRVKAMQSDSQKIARDLNVVMPVRLRKSFLPIIKGLRANAVPLRVNASSLASATLTNACLEISSLMGNISEYNNKLNSLHGNLHSVWQLSELMLPKVGKIYPMKPVVIDTVKDVMAMATNEVAGLAEAAPSASRVT</sequence>
<dbReference type="EMBL" id="CAUYUJ010005639">
    <property type="protein sequence ID" value="CAK0814432.1"/>
    <property type="molecule type" value="Genomic_DNA"/>
</dbReference>